<gene>
    <name evidence="1" type="ordered locus">Spirs_1831</name>
</gene>
<evidence type="ECO:0000313" key="2">
    <source>
        <dbReference type="Proteomes" id="UP000002318"/>
    </source>
</evidence>
<sequence length="266" mass="30874">MSGASRRRQHSYTIAGLLAHQPAGMRGLPGYRDLLARYRTSDRLKRVRLSRRGYSVLLHARVSPDRLRLFLRAQHLPVDPFFPLYLALKRDYLSTLERKREEKQRWIIHHLQSLPQPLFHSFLSLAYLEQYLAGSDKTPLWAEELVPKTKKATRHLIGLSRLQWMDRFEEHLNLLVQRYRNFSAEEAELFLALFVLELPPSKKLSLPVPLPSPTCIKEAFRRLSKKEHPDAGGDGMLFVKLKWAADILVSRPADTYSRGACGRENR</sequence>
<dbReference type="EMBL" id="CP002116">
    <property type="protein sequence ID" value="ADK80957.1"/>
    <property type="molecule type" value="Genomic_DNA"/>
</dbReference>
<dbReference type="AlphaFoldDB" id="E1R6D9"/>
<proteinExistence type="predicted"/>
<name>E1R6D9_SEDSS</name>
<dbReference type="RefSeq" id="WP_013254421.1">
    <property type="nucleotide sequence ID" value="NC_014364.1"/>
</dbReference>
<keyword evidence="2" id="KW-1185">Reference proteome</keyword>
<dbReference type="HOGENOM" id="CLU_1045489_0_0_12"/>
<dbReference type="Proteomes" id="UP000002318">
    <property type="component" value="Chromosome"/>
</dbReference>
<accession>E1R6D9</accession>
<evidence type="ECO:0000313" key="1">
    <source>
        <dbReference type="EMBL" id="ADK80957.1"/>
    </source>
</evidence>
<dbReference type="KEGG" id="ssm:Spirs_1831"/>
<reference evidence="1 2" key="1">
    <citation type="journal article" date="2010" name="Stand. Genomic Sci.">
        <title>Complete genome sequence of Spirochaeta smaragdinae type strain (SEBR 4228).</title>
        <authorList>
            <person name="Mavromatis K."/>
            <person name="Yasawong M."/>
            <person name="Chertkov O."/>
            <person name="Lapidus A."/>
            <person name="Lucas S."/>
            <person name="Nolan M."/>
            <person name="Del Rio T.G."/>
            <person name="Tice H."/>
            <person name="Cheng J.F."/>
            <person name="Pitluck S."/>
            <person name="Liolios K."/>
            <person name="Ivanova N."/>
            <person name="Tapia R."/>
            <person name="Han C."/>
            <person name="Bruce D."/>
            <person name="Goodwin L."/>
            <person name="Pati A."/>
            <person name="Chen A."/>
            <person name="Palaniappan K."/>
            <person name="Land M."/>
            <person name="Hauser L."/>
            <person name="Chang Y.J."/>
            <person name="Jeffries C.D."/>
            <person name="Detter J.C."/>
            <person name="Rohde M."/>
            <person name="Brambilla E."/>
            <person name="Spring S."/>
            <person name="Goker M."/>
            <person name="Sikorski J."/>
            <person name="Woyke T."/>
            <person name="Bristow J."/>
            <person name="Eisen J.A."/>
            <person name="Markowitz V."/>
            <person name="Hugenholtz P."/>
            <person name="Klenk H.P."/>
            <person name="Kyrpides N.C."/>
        </authorList>
    </citation>
    <scope>NUCLEOTIDE SEQUENCE [LARGE SCALE GENOMIC DNA]</scope>
    <source>
        <strain evidence="2">DSM 11293 / JCM 15392 / SEBR 4228</strain>
    </source>
</reference>
<dbReference type="STRING" id="573413.Spirs_1831"/>
<dbReference type="InterPro" id="IPR036869">
    <property type="entry name" value="J_dom_sf"/>
</dbReference>
<protein>
    <recommendedName>
        <fullName evidence="3">Heat shock protein DnaJ domain protein</fullName>
    </recommendedName>
</protein>
<dbReference type="Gene3D" id="1.10.287.110">
    <property type="entry name" value="DnaJ domain"/>
    <property type="match status" value="1"/>
</dbReference>
<dbReference type="SUPFAM" id="SSF46565">
    <property type="entry name" value="Chaperone J-domain"/>
    <property type="match status" value="1"/>
</dbReference>
<organism evidence="1 2">
    <name type="scientific">Sediminispirochaeta smaragdinae (strain DSM 11293 / JCM 15392 / SEBR 4228)</name>
    <name type="common">Spirochaeta smaragdinae</name>
    <dbReference type="NCBI Taxonomy" id="573413"/>
    <lineage>
        <taxon>Bacteria</taxon>
        <taxon>Pseudomonadati</taxon>
        <taxon>Spirochaetota</taxon>
        <taxon>Spirochaetia</taxon>
        <taxon>Spirochaetales</taxon>
        <taxon>Spirochaetaceae</taxon>
        <taxon>Sediminispirochaeta</taxon>
    </lineage>
</organism>
<evidence type="ECO:0008006" key="3">
    <source>
        <dbReference type="Google" id="ProtNLM"/>
    </source>
</evidence>
<dbReference type="eggNOG" id="COG2214">
    <property type="taxonomic scope" value="Bacteria"/>
</dbReference>